<protein>
    <submittedName>
        <fullName evidence="6">Cystathionine gamma-synthase</fullName>
    </submittedName>
</protein>
<dbReference type="PANTHER" id="PTHR11808:SF15">
    <property type="entry name" value="CYSTATHIONINE GAMMA-LYASE"/>
    <property type="match status" value="1"/>
</dbReference>
<reference evidence="6 7" key="1">
    <citation type="submission" date="2019-03" db="EMBL/GenBank/DDBJ databases">
        <title>Genomic Encyclopedia of Type Strains, Phase IV (KMG-IV): sequencing the most valuable type-strain genomes for metagenomic binning, comparative biology and taxonomic classification.</title>
        <authorList>
            <person name="Goeker M."/>
        </authorList>
    </citation>
    <scope>NUCLEOTIDE SEQUENCE [LARGE SCALE GENOMIC DNA]</scope>
    <source>
        <strain evidence="6 7">DSM 13587</strain>
    </source>
</reference>
<evidence type="ECO:0000256" key="3">
    <source>
        <dbReference type="ARBA" id="ARBA00022898"/>
    </source>
</evidence>
<dbReference type="GO" id="GO:0005737">
    <property type="term" value="C:cytoplasm"/>
    <property type="evidence" value="ECO:0007669"/>
    <property type="project" value="TreeGrafter"/>
</dbReference>
<feature type="modified residue" description="N6-(pyridoxal phosphate)lysine" evidence="4">
    <location>
        <position position="204"/>
    </location>
</feature>
<keyword evidence="3 4" id="KW-0663">Pyridoxal phosphate</keyword>
<comment type="similarity">
    <text evidence="2 5">Belongs to the trans-sulfuration enzymes family.</text>
</comment>
<dbReference type="PIRSF" id="PIRSF001434">
    <property type="entry name" value="CGS"/>
    <property type="match status" value="1"/>
</dbReference>
<comment type="caution">
    <text evidence="6">The sequence shown here is derived from an EMBL/GenBank/DDBJ whole genome shotgun (WGS) entry which is preliminary data.</text>
</comment>
<accession>A0A4R3MVB2</accession>
<dbReference type="Proteomes" id="UP000295717">
    <property type="component" value="Unassembled WGS sequence"/>
</dbReference>
<dbReference type="GO" id="GO:0030170">
    <property type="term" value="F:pyridoxal phosphate binding"/>
    <property type="evidence" value="ECO:0007669"/>
    <property type="project" value="InterPro"/>
</dbReference>
<name>A0A4R3MVB2_9GAMM</name>
<dbReference type="EMBL" id="SMAO01000008">
    <property type="protein sequence ID" value="TCT19446.1"/>
    <property type="molecule type" value="Genomic_DNA"/>
</dbReference>
<dbReference type="FunFam" id="3.40.640.10:FF:000046">
    <property type="entry name" value="Cystathionine gamma-lyase"/>
    <property type="match status" value="1"/>
</dbReference>
<dbReference type="Pfam" id="PF01053">
    <property type="entry name" value="Cys_Met_Meta_PP"/>
    <property type="match status" value="1"/>
</dbReference>
<evidence type="ECO:0000313" key="6">
    <source>
        <dbReference type="EMBL" id="TCT19446.1"/>
    </source>
</evidence>
<dbReference type="GO" id="GO:0019343">
    <property type="term" value="P:cysteine biosynthetic process via cystathionine"/>
    <property type="evidence" value="ECO:0007669"/>
    <property type="project" value="TreeGrafter"/>
</dbReference>
<comment type="cofactor">
    <cofactor evidence="1 5">
        <name>pyridoxal 5'-phosphate</name>
        <dbReference type="ChEBI" id="CHEBI:597326"/>
    </cofactor>
</comment>
<dbReference type="RefSeq" id="WP_132977963.1">
    <property type="nucleotide sequence ID" value="NZ_SMAO01000008.1"/>
</dbReference>
<dbReference type="InterPro" id="IPR000277">
    <property type="entry name" value="Cys/Met-Metab_PyrdxlP-dep_enz"/>
</dbReference>
<evidence type="ECO:0000256" key="1">
    <source>
        <dbReference type="ARBA" id="ARBA00001933"/>
    </source>
</evidence>
<dbReference type="SUPFAM" id="SSF53383">
    <property type="entry name" value="PLP-dependent transferases"/>
    <property type="match status" value="1"/>
</dbReference>
<dbReference type="PROSITE" id="PS00868">
    <property type="entry name" value="CYS_MET_METAB_PP"/>
    <property type="match status" value="1"/>
</dbReference>
<dbReference type="InterPro" id="IPR015422">
    <property type="entry name" value="PyrdxlP-dep_Trfase_small"/>
</dbReference>
<dbReference type="InterPro" id="IPR015424">
    <property type="entry name" value="PyrdxlP-dep_Trfase"/>
</dbReference>
<evidence type="ECO:0000256" key="5">
    <source>
        <dbReference type="RuleBase" id="RU362118"/>
    </source>
</evidence>
<dbReference type="GO" id="GO:0004123">
    <property type="term" value="F:cystathionine gamma-lyase activity"/>
    <property type="evidence" value="ECO:0007669"/>
    <property type="project" value="TreeGrafter"/>
</dbReference>
<dbReference type="Gene3D" id="3.40.640.10">
    <property type="entry name" value="Type I PLP-dependent aspartate aminotransferase-like (Major domain)"/>
    <property type="match status" value="1"/>
</dbReference>
<dbReference type="OrthoDB" id="9805807at2"/>
<evidence type="ECO:0000256" key="4">
    <source>
        <dbReference type="PIRSR" id="PIRSR001434-2"/>
    </source>
</evidence>
<dbReference type="Gene3D" id="3.90.1150.10">
    <property type="entry name" value="Aspartate Aminotransferase, domain 1"/>
    <property type="match status" value="1"/>
</dbReference>
<proteinExistence type="inferred from homology"/>
<dbReference type="InterPro" id="IPR015421">
    <property type="entry name" value="PyrdxlP-dep_Trfase_major"/>
</dbReference>
<dbReference type="InterPro" id="IPR054542">
    <property type="entry name" value="Cys_met_metab_PP"/>
</dbReference>
<sequence length="381" mass="40573">MSNASEPCSLETLAVQAMGLTHAPHGDLIPPIHLSSTFERAGDGSYPGGRLYARDQSPAYDAVEALLTALEGGSGALLYPSGMAAATAVLQSLEPGRRLLVPRILYWALRHWMQAFAARWRIDLAWYDNGDLDSLADGLASAPTDLLWIETPANPTWDITDIRAAVDLAHAGQTLVVVDSTVATPVLTRPLELGADLVLHSATKYLNGHSDVIAGVLVTREDSPAWQCIRAARPLAGAILGPMESWLLLRGLRTLHLRVRQSCASAERIARILATDPRVAEVCYPGLPSHPGHAVAARQMRGGFGGMLSIRVAGGESQAWVVAARLRVFKRATSLGGVESLVEHRASIEGPGTPCPPDLLRLSVGIEAVEDLLADLDQALG</sequence>
<evidence type="ECO:0000256" key="2">
    <source>
        <dbReference type="ARBA" id="ARBA00009077"/>
    </source>
</evidence>
<dbReference type="GO" id="GO:0019346">
    <property type="term" value="P:transsulfuration"/>
    <property type="evidence" value="ECO:0007669"/>
    <property type="project" value="InterPro"/>
</dbReference>
<evidence type="ECO:0000313" key="7">
    <source>
        <dbReference type="Proteomes" id="UP000295717"/>
    </source>
</evidence>
<keyword evidence="7" id="KW-1185">Reference proteome</keyword>
<gene>
    <name evidence="6" type="ORF">EDC35_10852</name>
</gene>
<dbReference type="PANTHER" id="PTHR11808">
    <property type="entry name" value="TRANS-SULFURATION ENZYME FAMILY MEMBER"/>
    <property type="match status" value="1"/>
</dbReference>
<dbReference type="AlphaFoldDB" id="A0A4R3MVB2"/>
<organism evidence="6 7">
    <name type="scientific">Thiobaca trueperi</name>
    <dbReference type="NCBI Taxonomy" id="127458"/>
    <lineage>
        <taxon>Bacteria</taxon>
        <taxon>Pseudomonadati</taxon>
        <taxon>Pseudomonadota</taxon>
        <taxon>Gammaproteobacteria</taxon>
        <taxon>Chromatiales</taxon>
        <taxon>Chromatiaceae</taxon>
        <taxon>Thiobaca</taxon>
    </lineage>
</organism>